<evidence type="ECO:0000313" key="2">
    <source>
        <dbReference type="EMBL" id="OAI13247.1"/>
    </source>
</evidence>
<comment type="caution">
    <text evidence="2">The sequence shown here is derived from an EMBL/GenBank/DDBJ whole genome shotgun (WGS) entry which is preliminary data.</text>
</comment>
<dbReference type="STRING" id="980561.A1359_12650"/>
<feature type="chain" id="PRO_5008068795" description="Carbon storage regulator" evidence="1">
    <location>
        <begin position="25"/>
        <end position="117"/>
    </location>
</feature>
<accession>A0A177N5D9</accession>
<reference evidence="2 3" key="1">
    <citation type="submission" date="2016-03" db="EMBL/GenBank/DDBJ databases">
        <authorList>
            <person name="Ploux O."/>
        </authorList>
    </citation>
    <scope>NUCLEOTIDE SEQUENCE [LARGE SCALE GENOMIC DNA]</scope>
    <source>
        <strain evidence="2 3">R-45370</strain>
    </source>
</reference>
<organism evidence="2 3">
    <name type="scientific">Methylomonas lenta</name>
    <dbReference type="NCBI Taxonomy" id="980561"/>
    <lineage>
        <taxon>Bacteria</taxon>
        <taxon>Pseudomonadati</taxon>
        <taxon>Pseudomonadota</taxon>
        <taxon>Gammaproteobacteria</taxon>
        <taxon>Methylococcales</taxon>
        <taxon>Methylococcaceae</taxon>
        <taxon>Methylomonas</taxon>
    </lineage>
</organism>
<evidence type="ECO:0000313" key="3">
    <source>
        <dbReference type="Proteomes" id="UP000078476"/>
    </source>
</evidence>
<dbReference type="OrthoDB" id="5786382at2"/>
<dbReference type="AlphaFoldDB" id="A0A177N5D9"/>
<dbReference type="Proteomes" id="UP000078476">
    <property type="component" value="Unassembled WGS sequence"/>
</dbReference>
<keyword evidence="3" id="KW-1185">Reference proteome</keyword>
<dbReference type="EMBL" id="LUUI01000122">
    <property type="protein sequence ID" value="OAI13247.1"/>
    <property type="molecule type" value="Genomic_DNA"/>
</dbReference>
<sequence>MKRLIISLFSTLLIGMLANNGVNAETGNAAFFEQAEMVLSEDLDNQRGQGGVDILTLNRQNVTALLKDNTATNNMNGFNIIDNGSFAGASGMISVIQNSGNNVIIQDSTVFNVTVIP</sequence>
<protein>
    <recommendedName>
        <fullName evidence="4">Carbon storage regulator</fullName>
    </recommendedName>
</protein>
<evidence type="ECO:0008006" key="4">
    <source>
        <dbReference type="Google" id="ProtNLM"/>
    </source>
</evidence>
<gene>
    <name evidence="2" type="ORF">A1359_12650</name>
</gene>
<proteinExistence type="predicted"/>
<feature type="signal peptide" evidence="1">
    <location>
        <begin position="1"/>
        <end position="24"/>
    </location>
</feature>
<keyword evidence="1" id="KW-0732">Signal</keyword>
<name>A0A177N5D9_9GAMM</name>
<evidence type="ECO:0000256" key="1">
    <source>
        <dbReference type="SAM" id="SignalP"/>
    </source>
</evidence>
<dbReference type="RefSeq" id="WP_066984524.1">
    <property type="nucleotide sequence ID" value="NZ_LUUI01000122.1"/>
</dbReference>